<accession>A0ABN8R8N9</accession>
<feature type="non-terminal residue" evidence="1">
    <location>
        <position position="174"/>
    </location>
</feature>
<dbReference type="EMBL" id="CALNXK010000192">
    <property type="protein sequence ID" value="CAH3174661.1"/>
    <property type="molecule type" value="Genomic_DNA"/>
</dbReference>
<dbReference type="PANTHER" id="PTHR46579">
    <property type="entry name" value="F5/8 TYPE C DOMAIN-CONTAINING PROTEIN-RELATED"/>
    <property type="match status" value="1"/>
</dbReference>
<organism evidence="1 2">
    <name type="scientific">Porites lobata</name>
    <dbReference type="NCBI Taxonomy" id="104759"/>
    <lineage>
        <taxon>Eukaryota</taxon>
        <taxon>Metazoa</taxon>
        <taxon>Cnidaria</taxon>
        <taxon>Anthozoa</taxon>
        <taxon>Hexacorallia</taxon>
        <taxon>Scleractinia</taxon>
        <taxon>Fungiina</taxon>
        <taxon>Poritidae</taxon>
        <taxon>Porites</taxon>
    </lineage>
</organism>
<dbReference type="Proteomes" id="UP001159405">
    <property type="component" value="Unassembled WGS sequence"/>
</dbReference>
<sequence>MGVKGHSIFAKLLYPFDLIRSFAIDWMHCVCLGVVKYIMRLQMSDGNRDKPFYLGAKKASISRQLLSIKPPDIVGRLPRSVEDLKHWKATVLKNWLLHYSVAVLRNKLNALHAFHWSLLVGAIGILCSDSISHEDLRHADSMLQDFVLLMGILYGPMQCTMNIHLLQHLAYYVS</sequence>
<name>A0ABN8R8N9_9CNID</name>
<protein>
    <submittedName>
        <fullName evidence="1">Uncharacterized protein</fullName>
    </submittedName>
</protein>
<gene>
    <name evidence="1" type="ORF">PLOB_00015357</name>
</gene>
<comment type="caution">
    <text evidence="1">The sequence shown here is derived from an EMBL/GenBank/DDBJ whole genome shotgun (WGS) entry which is preliminary data.</text>
</comment>
<evidence type="ECO:0000313" key="2">
    <source>
        <dbReference type="Proteomes" id="UP001159405"/>
    </source>
</evidence>
<reference evidence="1 2" key="1">
    <citation type="submission" date="2022-05" db="EMBL/GenBank/DDBJ databases">
        <authorList>
            <consortium name="Genoscope - CEA"/>
            <person name="William W."/>
        </authorList>
    </citation>
    <scope>NUCLEOTIDE SEQUENCE [LARGE SCALE GENOMIC DNA]</scope>
</reference>
<proteinExistence type="predicted"/>
<evidence type="ECO:0000313" key="1">
    <source>
        <dbReference type="EMBL" id="CAH3174661.1"/>
    </source>
</evidence>
<dbReference type="PANTHER" id="PTHR46579:SF1">
    <property type="entry name" value="F5_8 TYPE C DOMAIN-CONTAINING PROTEIN"/>
    <property type="match status" value="1"/>
</dbReference>
<keyword evidence="2" id="KW-1185">Reference proteome</keyword>